<dbReference type="SMART" id="SM00360">
    <property type="entry name" value="RRM"/>
    <property type="match status" value="1"/>
</dbReference>
<comment type="similarity">
    <text evidence="2 9">Belongs to the RRM NCBP2 family.</text>
</comment>
<dbReference type="GO" id="GO:0005634">
    <property type="term" value="C:nucleus"/>
    <property type="evidence" value="ECO:0007669"/>
    <property type="project" value="UniProtKB-SubCell"/>
</dbReference>
<dbReference type="GO" id="GO:0045292">
    <property type="term" value="P:mRNA cis splicing, via spliceosome"/>
    <property type="evidence" value="ECO:0007669"/>
    <property type="project" value="InterPro"/>
</dbReference>
<evidence type="ECO:0000256" key="6">
    <source>
        <dbReference type="ARBA" id="ARBA00023187"/>
    </source>
</evidence>
<evidence type="ECO:0000256" key="2">
    <source>
        <dbReference type="ARBA" id="ARBA00010725"/>
    </source>
</evidence>
<organism evidence="12">
    <name type="scientific">Schizaphis graminum</name>
    <name type="common">Green bug aphid</name>
    <dbReference type="NCBI Taxonomy" id="13262"/>
    <lineage>
        <taxon>Eukaryota</taxon>
        <taxon>Metazoa</taxon>
        <taxon>Ecdysozoa</taxon>
        <taxon>Arthropoda</taxon>
        <taxon>Hexapoda</taxon>
        <taxon>Insecta</taxon>
        <taxon>Pterygota</taxon>
        <taxon>Neoptera</taxon>
        <taxon>Paraneoptera</taxon>
        <taxon>Hemiptera</taxon>
        <taxon>Sternorrhyncha</taxon>
        <taxon>Aphidomorpha</taxon>
        <taxon>Aphidoidea</taxon>
        <taxon>Aphididae</taxon>
        <taxon>Aphidini</taxon>
        <taxon>Schizaphis</taxon>
    </lineage>
</organism>
<dbReference type="PANTHER" id="PTHR18847">
    <property type="entry name" value="20 KD NUCLEAR CAP BINDING PROTEIN"/>
    <property type="match status" value="1"/>
</dbReference>
<reference evidence="12" key="1">
    <citation type="submission" date="2018-04" db="EMBL/GenBank/DDBJ databases">
        <title>Transcriptome of Schizaphis graminum biotype I.</title>
        <authorList>
            <person name="Scully E.D."/>
            <person name="Geib S.M."/>
            <person name="Palmer N.A."/>
            <person name="Koch K."/>
            <person name="Bradshaw J."/>
            <person name="Heng-Moss T."/>
            <person name="Sarath G."/>
        </authorList>
    </citation>
    <scope>NUCLEOTIDE SEQUENCE</scope>
</reference>
<feature type="region of interest" description="Disordered" evidence="10">
    <location>
        <begin position="38"/>
        <end position="58"/>
    </location>
</feature>
<dbReference type="AlphaFoldDB" id="A0A2S2P4I8"/>
<dbReference type="InterPro" id="IPR000504">
    <property type="entry name" value="RRM_dom"/>
</dbReference>
<keyword evidence="5" id="KW-0943">RNA-mediated gene silencing</keyword>
<keyword evidence="7 9" id="KW-0539">Nucleus</keyword>
<dbReference type="SUPFAM" id="SSF54928">
    <property type="entry name" value="RNA-binding domain, RBD"/>
    <property type="match status" value="1"/>
</dbReference>
<sequence length="227" mass="26076">MPFNCNESIRSCAIYRPPHLRKECVETVYKLNNNTSSLNNNTSSVNNNTSLVNNNTSSLNNNTANWVNKNAKVNNNNVLNSENNESRTKFYVPPAKRNLNNTGLSKYFDCKFKGTRTEYSKKLEESTTVYVGHLNLLSTEEDVRRLFSEAGKIKTIIMGLDKNTLGPGGFCFIEYETRKETENCMKIMNGAILDGKQLLIDWDAGFIEGRQYRRVRRYQQRTYVQPK</sequence>
<evidence type="ECO:0000259" key="11">
    <source>
        <dbReference type="PROSITE" id="PS50102"/>
    </source>
</evidence>
<gene>
    <name evidence="12" type="primary">Cbp20_2</name>
    <name evidence="12" type="ORF">g.25782</name>
</gene>
<comment type="function">
    <text evidence="9">Component of the cap-binding complex (CBC), which binds co-transcriptionally to the 5' cap of pre-mRNAs and is involved in various processes such as pre-mRNA splicing and RNA-mediated gene silencing (RNAi). The CBC complex is involved in miRNA-mediated RNA interference and is required for primary microRNAs (miRNAs) processing. Also involved in innate immunity via the short interfering RNAs (siRNAs) processing machinery by restricting the viral RNA production. In the CBC complex, Cbp20 recognizes and binds capped RNAs (m7GpppG-capped RNA) but requires Cbp80 to stabilize the movement of its N-terminal loop and lock the CBC into a high affinity cap-binding state with the cap structure.</text>
</comment>
<dbReference type="InterPro" id="IPR027157">
    <property type="entry name" value="NCBP2"/>
</dbReference>
<accession>A0A2S2P4I8</accession>
<dbReference type="GO" id="GO:0005846">
    <property type="term" value="C:nuclear cap binding complex"/>
    <property type="evidence" value="ECO:0007669"/>
    <property type="project" value="InterPro"/>
</dbReference>
<keyword evidence="4 8" id="KW-0694">RNA-binding</keyword>
<proteinExistence type="inferred from homology"/>
<dbReference type="InterPro" id="IPR012677">
    <property type="entry name" value="Nucleotide-bd_a/b_plait_sf"/>
</dbReference>
<evidence type="ECO:0000256" key="7">
    <source>
        <dbReference type="ARBA" id="ARBA00023242"/>
    </source>
</evidence>
<keyword evidence="3 9" id="KW-0507">mRNA processing</keyword>
<dbReference type="InterPro" id="IPR035979">
    <property type="entry name" value="RBD_domain_sf"/>
</dbReference>
<evidence type="ECO:0000256" key="4">
    <source>
        <dbReference type="ARBA" id="ARBA00022884"/>
    </source>
</evidence>
<evidence type="ECO:0000256" key="1">
    <source>
        <dbReference type="ARBA" id="ARBA00004123"/>
    </source>
</evidence>
<dbReference type="Gene3D" id="3.30.70.330">
    <property type="match status" value="1"/>
</dbReference>
<protein>
    <recommendedName>
        <fullName evidence="9">Nuclear cap-binding protein subunit 2</fullName>
    </recommendedName>
    <alternativeName>
        <fullName evidence="9">20 kDa nuclear cap-binding protein</fullName>
    </alternativeName>
</protein>
<dbReference type="GO" id="GO:0031047">
    <property type="term" value="P:regulatory ncRNA-mediated gene silencing"/>
    <property type="evidence" value="ECO:0007669"/>
    <property type="project" value="UniProtKB-KW"/>
</dbReference>
<evidence type="ECO:0000256" key="9">
    <source>
        <dbReference type="RuleBase" id="RU364036"/>
    </source>
</evidence>
<comment type="subunit">
    <text evidence="9">Component of the nuclear cap-binding complex (CBC), a heterodimer composed of Cbp80 and Cbp20 that interacts with m7GpppG-capped RNA.</text>
</comment>
<evidence type="ECO:0000256" key="3">
    <source>
        <dbReference type="ARBA" id="ARBA00022664"/>
    </source>
</evidence>
<evidence type="ECO:0000256" key="10">
    <source>
        <dbReference type="SAM" id="MobiDB-lite"/>
    </source>
</evidence>
<dbReference type="GO" id="GO:0000339">
    <property type="term" value="F:RNA cap binding"/>
    <property type="evidence" value="ECO:0007669"/>
    <property type="project" value="InterPro"/>
</dbReference>
<dbReference type="PANTHER" id="PTHR18847:SF0">
    <property type="entry name" value="NUCLEAR CAP-BINDING PROTEIN SUBUNIT 2"/>
    <property type="match status" value="1"/>
</dbReference>
<dbReference type="EMBL" id="GGMR01011792">
    <property type="protein sequence ID" value="MBY24411.1"/>
    <property type="molecule type" value="Transcribed_RNA"/>
</dbReference>
<evidence type="ECO:0000313" key="12">
    <source>
        <dbReference type="EMBL" id="MBY24411.1"/>
    </source>
</evidence>
<keyword evidence="6 9" id="KW-0508">mRNA splicing</keyword>
<evidence type="ECO:0000256" key="8">
    <source>
        <dbReference type="PROSITE-ProRule" id="PRU00176"/>
    </source>
</evidence>
<feature type="domain" description="RRM" evidence="11">
    <location>
        <begin position="127"/>
        <end position="205"/>
    </location>
</feature>
<dbReference type="PROSITE" id="PS50102">
    <property type="entry name" value="RRM"/>
    <property type="match status" value="1"/>
</dbReference>
<dbReference type="Pfam" id="PF00076">
    <property type="entry name" value="RRM_1"/>
    <property type="match status" value="1"/>
</dbReference>
<evidence type="ECO:0000256" key="5">
    <source>
        <dbReference type="ARBA" id="ARBA00023158"/>
    </source>
</evidence>
<comment type="subcellular location">
    <subcellularLocation>
        <location evidence="1 9">Nucleus</location>
    </subcellularLocation>
</comment>
<name>A0A2S2P4I8_SCHGA</name>